<gene>
    <name evidence="1" type="ORF">GWI33_018192</name>
</gene>
<proteinExistence type="predicted"/>
<accession>A0A834HTW9</accession>
<comment type="caution">
    <text evidence="1">The sequence shown here is derived from an EMBL/GenBank/DDBJ whole genome shotgun (WGS) entry which is preliminary data.</text>
</comment>
<sequence>MISATIKGNGSAETSLKLRHLGLVAVGVYLIADFSSRLSSQPAAFSACRRWAMKARDSGAGYRNVPDELYVMRDFVCVSRRRVRRSLLASRNNT</sequence>
<dbReference type="AlphaFoldDB" id="A0A834HTW9"/>
<keyword evidence="2" id="KW-1185">Reference proteome</keyword>
<evidence type="ECO:0000313" key="1">
    <source>
        <dbReference type="EMBL" id="KAF7268712.1"/>
    </source>
</evidence>
<protein>
    <submittedName>
        <fullName evidence="1">Uncharacterized protein</fullName>
    </submittedName>
</protein>
<evidence type="ECO:0000313" key="2">
    <source>
        <dbReference type="Proteomes" id="UP000625711"/>
    </source>
</evidence>
<dbReference type="Proteomes" id="UP000625711">
    <property type="component" value="Unassembled WGS sequence"/>
</dbReference>
<organism evidence="1 2">
    <name type="scientific">Rhynchophorus ferrugineus</name>
    <name type="common">Red palm weevil</name>
    <name type="synonym">Curculio ferrugineus</name>
    <dbReference type="NCBI Taxonomy" id="354439"/>
    <lineage>
        <taxon>Eukaryota</taxon>
        <taxon>Metazoa</taxon>
        <taxon>Ecdysozoa</taxon>
        <taxon>Arthropoda</taxon>
        <taxon>Hexapoda</taxon>
        <taxon>Insecta</taxon>
        <taxon>Pterygota</taxon>
        <taxon>Neoptera</taxon>
        <taxon>Endopterygota</taxon>
        <taxon>Coleoptera</taxon>
        <taxon>Polyphaga</taxon>
        <taxon>Cucujiformia</taxon>
        <taxon>Curculionidae</taxon>
        <taxon>Dryophthorinae</taxon>
        <taxon>Rhynchophorus</taxon>
    </lineage>
</organism>
<dbReference type="EMBL" id="JAACXV010014303">
    <property type="protein sequence ID" value="KAF7268712.1"/>
    <property type="molecule type" value="Genomic_DNA"/>
</dbReference>
<reference evidence="1" key="1">
    <citation type="submission" date="2020-08" db="EMBL/GenBank/DDBJ databases">
        <title>Genome sequencing and assembly of the red palm weevil Rhynchophorus ferrugineus.</title>
        <authorList>
            <person name="Dias G.B."/>
            <person name="Bergman C.M."/>
            <person name="Manee M."/>
        </authorList>
    </citation>
    <scope>NUCLEOTIDE SEQUENCE</scope>
    <source>
        <strain evidence="1">AA-2017</strain>
        <tissue evidence="1">Whole larva</tissue>
    </source>
</reference>
<name>A0A834HTW9_RHYFE</name>